<dbReference type="GO" id="GO:0043565">
    <property type="term" value="F:sequence-specific DNA binding"/>
    <property type="evidence" value="ECO:0007669"/>
    <property type="project" value="InterPro"/>
</dbReference>
<accession>A0A1K1SKV3</accession>
<dbReference type="Gene3D" id="1.10.10.60">
    <property type="entry name" value="Homeodomain-like"/>
    <property type="match status" value="1"/>
</dbReference>
<dbReference type="GO" id="GO:0003700">
    <property type="term" value="F:DNA-binding transcription factor activity"/>
    <property type="evidence" value="ECO:0007669"/>
    <property type="project" value="InterPro"/>
</dbReference>
<dbReference type="PROSITE" id="PS01124">
    <property type="entry name" value="HTH_ARAC_FAMILY_2"/>
    <property type="match status" value="1"/>
</dbReference>
<dbReference type="SMART" id="SM00342">
    <property type="entry name" value="HTH_ARAC"/>
    <property type="match status" value="1"/>
</dbReference>
<dbReference type="RefSeq" id="WP_072364858.1">
    <property type="nucleotide sequence ID" value="NZ_CP139972.1"/>
</dbReference>
<sequence>MKDVKTYIIGEISAEQFVPEHTFCYVIKGIMRLYDGNKTYDFNSGQAGLIRKNNLLRYVREKVDGEIAKVFITLDESFLKKFQAAHQTESGKFKSTEAVLSLPPNGLSDHFIHSLIPYYKSGKLEPVFANVKREELLLILLKQIPELAGVFFDYGIPQKINLEAFMNRNYKFNVSMERFAYLSGRSLSAFKRDFKSIFNDAPNHWLVCRRLAEAYFLIEKKHQRPSDIFVELGFETLSHFSFAFKKQFNILPSDLLRRKQE</sequence>
<dbReference type="Proteomes" id="UP000183788">
    <property type="component" value="Unassembled WGS sequence"/>
</dbReference>
<organism evidence="5 7">
    <name type="scientific">Chitinophaga sancti</name>
    <dbReference type="NCBI Taxonomy" id="1004"/>
    <lineage>
        <taxon>Bacteria</taxon>
        <taxon>Pseudomonadati</taxon>
        <taxon>Bacteroidota</taxon>
        <taxon>Chitinophagia</taxon>
        <taxon>Chitinophagales</taxon>
        <taxon>Chitinophagaceae</taxon>
        <taxon>Chitinophaga</taxon>
    </lineage>
</organism>
<dbReference type="Pfam" id="PF12833">
    <property type="entry name" value="HTH_18"/>
    <property type="match status" value="1"/>
</dbReference>
<dbReference type="InterPro" id="IPR054015">
    <property type="entry name" value="ExsA-like_N"/>
</dbReference>
<dbReference type="Pfam" id="PF22200">
    <property type="entry name" value="ExsA_N"/>
    <property type="match status" value="1"/>
</dbReference>
<dbReference type="Proteomes" id="UP001326715">
    <property type="component" value="Chromosome"/>
</dbReference>
<keyword evidence="2 5" id="KW-0238">DNA-binding</keyword>
<dbReference type="AlphaFoldDB" id="A0A1K1SKV3"/>
<dbReference type="EMBL" id="CP140154">
    <property type="protein sequence ID" value="WQG88925.1"/>
    <property type="molecule type" value="Genomic_DNA"/>
</dbReference>
<name>A0A1K1SKV3_9BACT</name>
<protein>
    <submittedName>
        <fullName evidence="6">AraC family transcriptional regulator</fullName>
    </submittedName>
    <submittedName>
        <fullName evidence="5">AraC-type DNA-binding protein</fullName>
    </submittedName>
</protein>
<dbReference type="InterPro" id="IPR009057">
    <property type="entry name" value="Homeodomain-like_sf"/>
</dbReference>
<dbReference type="SUPFAM" id="SSF46689">
    <property type="entry name" value="Homeodomain-like"/>
    <property type="match status" value="1"/>
</dbReference>
<evidence type="ECO:0000313" key="6">
    <source>
        <dbReference type="EMBL" id="WQG88925.1"/>
    </source>
</evidence>
<dbReference type="PANTHER" id="PTHR46796">
    <property type="entry name" value="HTH-TYPE TRANSCRIPTIONAL ACTIVATOR RHAS-RELATED"/>
    <property type="match status" value="1"/>
</dbReference>
<dbReference type="STRING" id="1004.SAMN05661012_05638"/>
<dbReference type="PANTHER" id="PTHR46796:SF7">
    <property type="entry name" value="ARAC FAMILY TRANSCRIPTIONAL REGULATOR"/>
    <property type="match status" value="1"/>
</dbReference>
<dbReference type="InterPro" id="IPR050204">
    <property type="entry name" value="AraC_XylS_family_regulators"/>
</dbReference>
<evidence type="ECO:0000313" key="8">
    <source>
        <dbReference type="Proteomes" id="UP001326715"/>
    </source>
</evidence>
<evidence type="ECO:0000256" key="2">
    <source>
        <dbReference type="ARBA" id="ARBA00023125"/>
    </source>
</evidence>
<evidence type="ECO:0000313" key="5">
    <source>
        <dbReference type="EMBL" id="SFW84963.1"/>
    </source>
</evidence>
<evidence type="ECO:0000313" key="7">
    <source>
        <dbReference type="Proteomes" id="UP000183788"/>
    </source>
</evidence>
<reference evidence="6 8" key="2">
    <citation type="submission" date="2023-11" db="EMBL/GenBank/DDBJ databases">
        <title>MicrobeMod: A computational toolkit for identifying prokaryotic methylation and restriction-modification with nanopore sequencing.</title>
        <authorList>
            <person name="Crits-Christoph A."/>
            <person name="Kang S.C."/>
            <person name="Lee H."/>
            <person name="Ostrov N."/>
        </authorList>
    </citation>
    <scope>NUCLEOTIDE SEQUENCE [LARGE SCALE GENOMIC DNA]</scope>
    <source>
        <strain evidence="6 8">ATCC 23090</strain>
    </source>
</reference>
<feature type="domain" description="HTH araC/xylS-type" evidence="4">
    <location>
        <begin position="160"/>
        <end position="258"/>
    </location>
</feature>
<evidence type="ECO:0000256" key="1">
    <source>
        <dbReference type="ARBA" id="ARBA00023015"/>
    </source>
</evidence>
<keyword evidence="1" id="KW-0805">Transcription regulation</keyword>
<gene>
    <name evidence="5" type="ORF">SAMN05661012_05638</name>
    <name evidence="6" type="ORF">SR876_28755</name>
</gene>
<evidence type="ECO:0000259" key="4">
    <source>
        <dbReference type="PROSITE" id="PS01124"/>
    </source>
</evidence>
<dbReference type="EMBL" id="FPIZ01000025">
    <property type="protein sequence ID" value="SFW84963.1"/>
    <property type="molecule type" value="Genomic_DNA"/>
</dbReference>
<reference evidence="5 7" key="1">
    <citation type="submission" date="2016-11" db="EMBL/GenBank/DDBJ databases">
        <authorList>
            <person name="Jaros S."/>
            <person name="Januszkiewicz K."/>
            <person name="Wedrychowicz H."/>
        </authorList>
    </citation>
    <scope>NUCLEOTIDE SEQUENCE [LARGE SCALE GENOMIC DNA]</scope>
    <source>
        <strain evidence="5 7">DSM 784</strain>
    </source>
</reference>
<proteinExistence type="predicted"/>
<keyword evidence="8" id="KW-1185">Reference proteome</keyword>
<keyword evidence="3" id="KW-0804">Transcription</keyword>
<dbReference type="InterPro" id="IPR018060">
    <property type="entry name" value="HTH_AraC"/>
</dbReference>
<evidence type="ECO:0000256" key="3">
    <source>
        <dbReference type="ARBA" id="ARBA00023163"/>
    </source>
</evidence>
<dbReference type="OrthoDB" id="4480133at2"/>